<keyword evidence="2" id="KW-1185">Reference proteome</keyword>
<reference evidence="1 2" key="1">
    <citation type="journal article" date="2013" name="PLoS Genet.">
        <title>Comparative genome structure, secondary metabolite, and effector coding capacity across Cochliobolus pathogens.</title>
        <authorList>
            <person name="Condon B.J."/>
            <person name="Leng Y."/>
            <person name="Wu D."/>
            <person name="Bushley K.E."/>
            <person name="Ohm R.A."/>
            <person name="Otillar R."/>
            <person name="Martin J."/>
            <person name="Schackwitz W."/>
            <person name="Grimwood J."/>
            <person name="MohdZainudin N."/>
            <person name="Xue C."/>
            <person name="Wang R."/>
            <person name="Manning V.A."/>
            <person name="Dhillon B."/>
            <person name="Tu Z.J."/>
            <person name="Steffenson B.J."/>
            <person name="Salamov A."/>
            <person name="Sun H."/>
            <person name="Lowry S."/>
            <person name="LaButti K."/>
            <person name="Han J."/>
            <person name="Copeland A."/>
            <person name="Lindquist E."/>
            <person name="Barry K."/>
            <person name="Schmutz J."/>
            <person name="Baker S.E."/>
            <person name="Ciuffetti L.M."/>
            <person name="Grigoriev I.V."/>
            <person name="Zhong S."/>
            <person name="Turgeon B.G."/>
        </authorList>
    </citation>
    <scope>NUCLEOTIDE SEQUENCE [LARGE SCALE GENOMIC DNA]</scope>
    <source>
        <strain evidence="1 2">FI3</strain>
    </source>
</reference>
<organism evidence="1 2">
    <name type="scientific">Bipolaris victoriae (strain FI3)</name>
    <name type="common">Victoria blight of oats agent</name>
    <name type="synonym">Cochliobolus victoriae</name>
    <dbReference type="NCBI Taxonomy" id="930091"/>
    <lineage>
        <taxon>Eukaryota</taxon>
        <taxon>Fungi</taxon>
        <taxon>Dikarya</taxon>
        <taxon>Ascomycota</taxon>
        <taxon>Pezizomycotina</taxon>
        <taxon>Dothideomycetes</taxon>
        <taxon>Pleosporomycetidae</taxon>
        <taxon>Pleosporales</taxon>
        <taxon>Pleosporineae</taxon>
        <taxon>Pleosporaceae</taxon>
        <taxon>Bipolaris</taxon>
    </lineage>
</organism>
<dbReference type="HOGENOM" id="CLU_2527131_0_0_1"/>
<sequence length="84" mass="8797">MNRPELLCFPETPEELATSTQLATAAIPAVLTTPAVTLFSPTSAAIAKATADDLAGPPAPTTPLSSRTLSLSERISNLKEFDRT</sequence>
<evidence type="ECO:0000313" key="2">
    <source>
        <dbReference type="Proteomes" id="UP000054337"/>
    </source>
</evidence>
<evidence type="ECO:0000313" key="1">
    <source>
        <dbReference type="EMBL" id="EUN20371.1"/>
    </source>
</evidence>
<dbReference type="Proteomes" id="UP000054337">
    <property type="component" value="Unassembled WGS sequence"/>
</dbReference>
<dbReference type="AlphaFoldDB" id="W7DWL2"/>
<protein>
    <submittedName>
        <fullName evidence="1">Uncharacterized protein</fullName>
    </submittedName>
</protein>
<dbReference type="RefSeq" id="XP_014549945.1">
    <property type="nucleotide sequence ID" value="XM_014694459.1"/>
</dbReference>
<dbReference type="GeneID" id="26254983"/>
<dbReference type="EMBL" id="KI969276">
    <property type="protein sequence ID" value="EUN20371.1"/>
    <property type="molecule type" value="Genomic_DNA"/>
</dbReference>
<gene>
    <name evidence="1" type="ORF">COCVIDRAFT_32339</name>
</gene>
<proteinExistence type="predicted"/>
<accession>W7DWL2</accession>
<name>W7DWL2_BIPV3</name>